<evidence type="ECO:0000313" key="3">
    <source>
        <dbReference type="Proteomes" id="UP000676428"/>
    </source>
</evidence>
<dbReference type="SUPFAM" id="SSF47757">
    <property type="entry name" value="Chemotaxis receptor methyltransferase CheR, N-terminal domain"/>
    <property type="match status" value="1"/>
</dbReference>
<dbReference type="PROSITE" id="PS50123">
    <property type="entry name" value="CHER"/>
    <property type="match status" value="1"/>
</dbReference>
<feature type="domain" description="CheR-type methyltransferase" evidence="1">
    <location>
        <begin position="12"/>
        <end position="97"/>
    </location>
</feature>
<dbReference type="InterPro" id="IPR022641">
    <property type="entry name" value="CheR_N"/>
</dbReference>
<evidence type="ECO:0000313" key="2">
    <source>
        <dbReference type="EMBL" id="QVK24233.1"/>
    </source>
</evidence>
<dbReference type="Pfam" id="PF03705">
    <property type="entry name" value="CheR_N"/>
    <property type="match status" value="1"/>
</dbReference>
<dbReference type="EMBL" id="CP074572">
    <property type="protein sequence ID" value="QVK24233.1"/>
    <property type="molecule type" value="Genomic_DNA"/>
</dbReference>
<dbReference type="RefSeq" id="WP_213682839.1">
    <property type="nucleotide sequence ID" value="NZ_CP074572.1"/>
</dbReference>
<reference evidence="2 3" key="1">
    <citation type="journal article" date="2012" name="Int. J. Syst. Evol. Microbiol.">
        <title>Shewanella dokdonensis sp. nov., isolated from seawater.</title>
        <authorList>
            <person name="Sung H.R."/>
            <person name="Yoon J.H."/>
            <person name="Ghim S.Y."/>
        </authorList>
    </citation>
    <scope>NUCLEOTIDE SEQUENCE [LARGE SCALE GENOMIC DNA]</scope>
    <source>
        <strain evidence="2 3">DSM 23626</strain>
    </source>
</reference>
<dbReference type="InterPro" id="IPR000780">
    <property type="entry name" value="CheR_MeTrfase"/>
</dbReference>
<dbReference type="Gene3D" id="1.10.155.10">
    <property type="entry name" value="Chemotaxis receptor methyltransferase CheR, N-terminal domain"/>
    <property type="match status" value="1"/>
</dbReference>
<gene>
    <name evidence="2" type="ORF">KHX94_06665</name>
</gene>
<proteinExistence type="predicted"/>
<organism evidence="2 3">
    <name type="scientific">Shewanella dokdonensis</name>
    <dbReference type="NCBI Taxonomy" id="712036"/>
    <lineage>
        <taxon>Bacteria</taxon>
        <taxon>Pseudomonadati</taxon>
        <taxon>Pseudomonadota</taxon>
        <taxon>Gammaproteobacteria</taxon>
        <taxon>Alteromonadales</taxon>
        <taxon>Shewanellaceae</taxon>
        <taxon>Shewanella</taxon>
    </lineage>
</organism>
<dbReference type="Proteomes" id="UP000676428">
    <property type="component" value="Chromosome"/>
</dbReference>
<keyword evidence="3" id="KW-1185">Reference proteome</keyword>
<sequence length="134" mass="15358">MKCNEAEFLWPDSFQQIPLHDAEFQLICQWLYQAAGIRLAANKKALVTSRLNGRLRELQLPSFRRYYELISNAQDTLAASERQRAIDLLTTNETFFFGKTVTSVLFGKRYYRGFVDNTSNAGVLPAPPVRKLIP</sequence>
<name>A0ABX8DHJ0_9GAMM</name>
<accession>A0ABX8DHJ0</accession>
<evidence type="ECO:0000259" key="1">
    <source>
        <dbReference type="PROSITE" id="PS50123"/>
    </source>
</evidence>
<dbReference type="InterPro" id="IPR036804">
    <property type="entry name" value="CheR_N_sf"/>
</dbReference>
<dbReference type="PRINTS" id="PR00996">
    <property type="entry name" value="CHERMTFRASE"/>
</dbReference>
<protein>
    <recommendedName>
        <fullName evidence="1">CheR-type methyltransferase domain-containing protein</fullName>
    </recommendedName>
</protein>